<proteinExistence type="predicted"/>
<name>A0A5S5CBJ1_9BACL</name>
<keyword evidence="5" id="KW-1185">Reference proteome</keyword>
<feature type="chain" id="PRO_5024365012" evidence="1">
    <location>
        <begin position="31"/>
        <end position="1733"/>
    </location>
</feature>
<dbReference type="InterPro" id="IPR013320">
    <property type="entry name" value="ConA-like_dom_sf"/>
</dbReference>
<dbReference type="InterPro" id="IPR036439">
    <property type="entry name" value="Dockerin_dom_sf"/>
</dbReference>
<protein>
    <submittedName>
        <fullName evidence="4">Concanavalin A-like lectin/glucanase superfamily protein</fullName>
    </submittedName>
</protein>
<dbReference type="OrthoDB" id="9760056at2"/>
<accession>A0A5S5CBJ1</accession>
<dbReference type="InterPro" id="IPR002102">
    <property type="entry name" value="Cohesin_dom"/>
</dbReference>
<keyword evidence="4" id="KW-0430">Lectin</keyword>
<dbReference type="InterPro" id="IPR016134">
    <property type="entry name" value="Dockerin_dom"/>
</dbReference>
<dbReference type="SUPFAM" id="SSF49785">
    <property type="entry name" value="Galactose-binding domain-like"/>
    <property type="match status" value="3"/>
</dbReference>
<evidence type="ECO:0000259" key="2">
    <source>
        <dbReference type="PROSITE" id="PS51175"/>
    </source>
</evidence>
<dbReference type="Gene3D" id="2.60.120.200">
    <property type="match status" value="2"/>
</dbReference>
<feature type="domain" description="Dockerin" evidence="3">
    <location>
        <begin position="1670"/>
        <end position="1733"/>
    </location>
</feature>
<dbReference type="EMBL" id="VNHS01000003">
    <property type="protein sequence ID" value="TYP76697.1"/>
    <property type="molecule type" value="Genomic_DNA"/>
</dbReference>
<dbReference type="CDD" id="cd08547">
    <property type="entry name" value="Type_II_cohesin"/>
    <property type="match status" value="1"/>
</dbReference>
<dbReference type="Gene3D" id="2.60.120.260">
    <property type="entry name" value="Galactose-binding domain-like"/>
    <property type="match status" value="3"/>
</dbReference>
<dbReference type="Pfam" id="PF00963">
    <property type="entry name" value="Cohesin"/>
    <property type="match status" value="1"/>
</dbReference>
<dbReference type="GO" id="GO:0000272">
    <property type="term" value="P:polysaccharide catabolic process"/>
    <property type="evidence" value="ECO:0007669"/>
    <property type="project" value="InterPro"/>
</dbReference>
<keyword evidence="1" id="KW-0732">Signal</keyword>
<gene>
    <name evidence="4" type="ORF">BCM02_103361</name>
</gene>
<organism evidence="4 5">
    <name type="scientific">Paenibacillus methanolicus</name>
    <dbReference type="NCBI Taxonomy" id="582686"/>
    <lineage>
        <taxon>Bacteria</taxon>
        <taxon>Bacillati</taxon>
        <taxon>Bacillota</taxon>
        <taxon>Bacilli</taxon>
        <taxon>Bacillales</taxon>
        <taxon>Paenibacillaceae</taxon>
        <taxon>Paenibacillus</taxon>
    </lineage>
</organism>
<evidence type="ECO:0000256" key="1">
    <source>
        <dbReference type="SAM" id="SignalP"/>
    </source>
</evidence>
<dbReference type="InterPro" id="IPR017853">
    <property type="entry name" value="GH"/>
</dbReference>
<dbReference type="Gene3D" id="1.10.1330.10">
    <property type="entry name" value="Dockerin domain"/>
    <property type="match status" value="1"/>
</dbReference>
<dbReference type="Gene3D" id="2.60.40.680">
    <property type="match status" value="1"/>
</dbReference>
<dbReference type="PROSITE" id="PS51766">
    <property type="entry name" value="DOCKERIN"/>
    <property type="match status" value="1"/>
</dbReference>
<reference evidence="4 5" key="1">
    <citation type="submission" date="2019-07" db="EMBL/GenBank/DDBJ databases">
        <title>Genomic Encyclopedia of Type Strains, Phase III (KMG-III): the genomes of soil and plant-associated and newly described type strains.</title>
        <authorList>
            <person name="Whitman W."/>
        </authorList>
    </citation>
    <scope>NUCLEOTIDE SEQUENCE [LARGE SCALE GENOMIC DNA]</scope>
    <source>
        <strain evidence="4 5">BL24</strain>
    </source>
</reference>
<dbReference type="Proteomes" id="UP000323257">
    <property type="component" value="Unassembled WGS sequence"/>
</dbReference>
<dbReference type="CDD" id="cd14254">
    <property type="entry name" value="Dockerin_II"/>
    <property type="match status" value="1"/>
</dbReference>
<dbReference type="SUPFAM" id="SSF63446">
    <property type="entry name" value="Type I dockerin domain"/>
    <property type="match status" value="1"/>
</dbReference>
<dbReference type="Gene3D" id="1.20.1270.90">
    <property type="entry name" value="AF1782-like"/>
    <property type="match status" value="1"/>
</dbReference>
<dbReference type="SUPFAM" id="SSF49384">
    <property type="entry name" value="Carbohydrate-binding domain"/>
    <property type="match status" value="1"/>
</dbReference>
<dbReference type="Pfam" id="PF13385">
    <property type="entry name" value="Laminin_G_3"/>
    <property type="match status" value="2"/>
</dbReference>
<dbReference type="SUPFAM" id="SSF51445">
    <property type="entry name" value="(Trans)glycosidases"/>
    <property type="match status" value="1"/>
</dbReference>
<feature type="signal peptide" evidence="1">
    <location>
        <begin position="1"/>
        <end position="30"/>
    </location>
</feature>
<evidence type="ECO:0000313" key="4">
    <source>
        <dbReference type="EMBL" id="TYP76697.1"/>
    </source>
</evidence>
<dbReference type="InterPro" id="IPR005084">
    <property type="entry name" value="CBM6"/>
</dbReference>
<dbReference type="PROSITE" id="PS51175">
    <property type="entry name" value="CBM6"/>
    <property type="match status" value="2"/>
</dbReference>
<dbReference type="PROSITE" id="PS00018">
    <property type="entry name" value="EF_HAND_1"/>
    <property type="match status" value="1"/>
</dbReference>
<dbReference type="Gene3D" id="3.20.20.80">
    <property type="entry name" value="Glycosidases"/>
    <property type="match status" value="1"/>
</dbReference>
<feature type="domain" description="CBM6" evidence="2">
    <location>
        <begin position="1088"/>
        <end position="1222"/>
    </location>
</feature>
<dbReference type="CDD" id="cd04081">
    <property type="entry name" value="CBM35_galactosidase-like"/>
    <property type="match status" value="1"/>
</dbReference>
<evidence type="ECO:0000313" key="5">
    <source>
        <dbReference type="Proteomes" id="UP000323257"/>
    </source>
</evidence>
<dbReference type="GO" id="GO:0004553">
    <property type="term" value="F:hydrolase activity, hydrolyzing O-glycosyl compounds"/>
    <property type="evidence" value="ECO:0007669"/>
    <property type="project" value="InterPro"/>
</dbReference>
<sequence length="1733" mass="187431">MRGTATKLISRLLALGLVLNAMPVGVPAVAAASADSVDADRMITTQYSFEQVDGKNVHNDVTGGPVAVMGGAASIVDDPQRGGKVLQLPGGNAGAGSWLALPDHLFSGVTGTDGFAISMWLKVPVGQNDSYTRLFSASPNALGATNAGANYWTDPELAIVRGGGDYNMRLFTGIAANKSATDGVDIQFDDPFKTDKWQQLVLAMKNDSFAVYLDGKRISDLDSGIVKRFGSTSIEQVLPKFFDEAYLSKVVHSAIGRSLYTSDGNFKGSIDDFTFYNRYLTEQDVAELSGAGNTDALVVLLTQAKAISQDEYTSTTYQYLQTVIDEIDALLADESLTQGEIDAALDKLQRAIDNLKAPLPDDILPDYYYSFDVAPNVNRELLNEKNGGTYDAKLEGGAGTVVDPERGSVLNLPGGNNGAGGSLSLPSNLFEHVTDETGFTIAMWTKLPNDVHGWSRLFDASSQNYGSNNPPFFYVATLNGSEVNTGDGKQYMSGYSTPKNEWAHVAYTVQGGRQTAYINGSPVKSMEANKKIFDQAPSFVKNAVGRSRFSADPDLKGKVDDVMFFKHALSQEQLAQLVGPAYDATLTRIRIQDDVLPVTPNKTVYNYPVAGVAQIPAVEAVVPQPTNVKATYTVERTGTFSYAITVTSANGKGKRTYELFFTDPAKGAIANFFMDQSTGPILHGATGFLYGNSEPNVPTIDMLQALKPKVVVQKAPGGLQHPSGDGMRVSDSVLTAGVEQIQIYIQDMYYQWPYEYKGLGQYEQLAIETVRKLKNDRNSDKYVYVIFNEPDGIWFGGNMDEDGFFAAFKRIYDAVKQEDPNAKIAGPNLSGYNYNVMDGFMKYCKANGCVPDVMTWHELGNGANDSFESRWDDHYDHYRGLEAKYGVAKMPIVINEYSWFEDPGAAGSLILWLSRFEEKKVYGAIAYWHLANSLNELAADANKPNGAWWLYKWYAQMSGNTVPIETTNAKFDGLYGLSSIDEATDTAYALFGGQDGALTTTMHNLADTTAFKDASNVHVKLYRTKFTGYYGTLEAPRVEFDGNVALEHGHLSMTVPDANALDGYFAIVTPATDEPVTPPTAYNRVWTQTYEAERATLSSGVQIGYMDASPASNGQYVKGLSSADAKAAFTVDVPVDGSYKLEVFYGNPAPLTDGKNRAQGLLATQLLTIDGEEYGKLVYDSTIFDDYFKSKVLYVDLTEGEHTLLFSKSGGMDASLDKVDVTYNGARGTKVSPPLVLEAEEAQAGSGYQRATAKPNYSSIGYMNGVGEIVFTAVVPENGYYDVTLDYAAGSAGVADLFKQIAVHPATAASDESIKSEWSPVGSVKYSPSSGFATADGPKLYLTAGVNTLKVSASKPMAIDAMKIVQAPAATEQNATVIEAENANLFGTAAAADNANASGGKWITGIGESKDNGLTFEVTVPEAGAYKLSIDYVNNEPAPPIVTDAHPTGYIHPYNTDLVERYAQVVVNGGTPQTVYFINTLSWEAIRNTVVDVTLTEGKNTVTIYNDNSYRFSNVAQHAPYFDKFEVAKASVDGTNDRHQVALEGPRKVQPGKTFDLNYVLKQAQADVYAQDATVAYDAEQLEFVKAEPIRKDWELVAQSTETAGKVRLIAANIGGKPEASGAMFKLTWKVKGTQTTFTTVVLQDVVLANAAGKETAVQGSSLGIRIEAFEQPTGDLNGDARYSIGDLAMVASYYGKTSSDPAWQSTYARADFNQDGEIDIGDLAFAASLILR</sequence>
<dbReference type="InterPro" id="IPR018247">
    <property type="entry name" value="EF_Hand_1_Ca_BS"/>
</dbReference>
<dbReference type="SUPFAM" id="SSF49899">
    <property type="entry name" value="Concanavalin A-like lectins/glucanases"/>
    <property type="match status" value="2"/>
</dbReference>
<evidence type="ECO:0000259" key="3">
    <source>
        <dbReference type="PROSITE" id="PS51766"/>
    </source>
</evidence>
<dbReference type="InterPro" id="IPR002105">
    <property type="entry name" value="Dockerin_1_rpt"/>
</dbReference>
<dbReference type="Pfam" id="PF00404">
    <property type="entry name" value="Dockerin_1"/>
    <property type="match status" value="1"/>
</dbReference>
<comment type="caution">
    <text evidence="4">The sequence shown here is derived from an EMBL/GenBank/DDBJ whole genome shotgun (WGS) entry which is preliminary data.</text>
</comment>
<dbReference type="InterPro" id="IPR008965">
    <property type="entry name" value="CBM2/CBM3_carb-bd_dom_sf"/>
</dbReference>
<feature type="domain" description="CBM6" evidence="2">
    <location>
        <begin position="1376"/>
        <end position="1528"/>
    </location>
</feature>
<dbReference type="InterPro" id="IPR008979">
    <property type="entry name" value="Galactose-bd-like_sf"/>
</dbReference>
<dbReference type="GO" id="GO:0030246">
    <property type="term" value="F:carbohydrate binding"/>
    <property type="evidence" value="ECO:0007669"/>
    <property type="project" value="UniProtKB-KW"/>
</dbReference>